<evidence type="ECO:0000313" key="3">
    <source>
        <dbReference type="Proteomes" id="UP001144341"/>
    </source>
</evidence>
<proteinExistence type="predicted"/>
<organism evidence="2 3">
    <name type="scientific">Pedobacter rhodius</name>
    <dbReference type="NCBI Taxonomy" id="3004098"/>
    <lineage>
        <taxon>Bacteria</taxon>
        <taxon>Pseudomonadati</taxon>
        <taxon>Bacteroidota</taxon>
        <taxon>Sphingobacteriia</taxon>
        <taxon>Sphingobacteriales</taxon>
        <taxon>Sphingobacteriaceae</taxon>
        <taxon>Pedobacter</taxon>
    </lineage>
</organism>
<dbReference type="Proteomes" id="UP001144341">
    <property type="component" value="Unassembled WGS sequence"/>
</dbReference>
<feature type="transmembrane region" description="Helical" evidence="1">
    <location>
        <begin position="160"/>
        <end position="180"/>
    </location>
</feature>
<name>A0ABT4KVL3_9SPHI</name>
<dbReference type="RefSeq" id="WP_269414760.1">
    <property type="nucleotide sequence ID" value="NZ_JAPWGL010000002.1"/>
</dbReference>
<feature type="transmembrane region" description="Helical" evidence="1">
    <location>
        <begin position="25"/>
        <end position="42"/>
    </location>
</feature>
<gene>
    <name evidence="2" type="ORF">O0931_06565</name>
</gene>
<evidence type="ECO:0000256" key="1">
    <source>
        <dbReference type="SAM" id="Phobius"/>
    </source>
</evidence>
<accession>A0ABT4KVL3</accession>
<keyword evidence="1" id="KW-1133">Transmembrane helix</keyword>
<keyword evidence="1" id="KW-0472">Membrane</keyword>
<comment type="caution">
    <text evidence="2">The sequence shown here is derived from an EMBL/GenBank/DDBJ whole genome shotgun (WGS) entry which is preliminary data.</text>
</comment>
<feature type="transmembrane region" description="Helical" evidence="1">
    <location>
        <begin position="54"/>
        <end position="81"/>
    </location>
</feature>
<reference evidence="2" key="1">
    <citation type="submission" date="2022-12" db="EMBL/GenBank/DDBJ databases">
        <title>Genome sequence of SJ11.</title>
        <authorList>
            <person name="Woo H."/>
        </authorList>
    </citation>
    <scope>NUCLEOTIDE SEQUENCE</scope>
    <source>
        <strain evidence="2">SJ11</strain>
    </source>
</reference>
<sequence>MNPEEFYKGQYDKSLAERTEINNSLSTPIGILTALLAGLYFCSTNFSYNCNPGLLWTFIIIAIISSVLLIVAIIYLILVFADFLKGRDYISLNDSDLLNKYYVDLVNFYNNQPGAISSEVLIRSKKEFDEYLLAELIRNSANNQRINRIKTALLFQSHKFMIYGLIFLSLLIVPFGIDFGKNRGKDKVQKVKIEQVIPIDLNIKYNKDTIIRLLLKPTDHGKASAIKRH</sequence>
<keyword evidence="1" id="KW-0812">Transmembrane</keyword>
<keyword evidence="3" id="KW-1185">Reference proteome</keyword>
<protein>
    <submittedName>
        <fullName evidence="2">Uncharacterized protein</fullName>
    </submittedName>
</protein>
<dbReference type="EMBL" id="JAPWGL010000002">
    <property type="protein sequence ID" value="MCZ4222957.1"/>
    <property type="molecule type" value="Genomic_DNA"/>
</dbReference>
<evidence type="ECO:0000313" key="2">
    <source>
        <dbReference type="EMBL" id="MCZ4222957.1"/>
    </source>
</evidence>